<dbReference type="InterPro" id="IPR029063">
    <property type="entry name" value="SAM-dependent_MTases_sf"/>
</dbReference>
<dbReference type="GO" id="GO:0032259">
    <property type="term" value="P:methylation"/>
    <property type="evidence" value="ECO:0007669"/>
    <property type="project" value="UniProtKB-KW"/>
</dbReference>
<dbReference type="AlphaFoldDB" id="A0AAD7MFZ2"/>
<dbReference type="Proteomes" id="UP001215280">
    <property type="component" value="Unassembled WGS sequence"/>
</dbReference>
<protein>
    <submittedName>
        <fullName evidence="5">O-methyltransferase-domain-containing protein</fullName>
    </submittedName>
</protein>
<dbReference type="PANTHER" id="PTHR43712:SF4">
    <property type="entry name" value="O-METHYLTRANSFERASE DOMAIN-CONTAINING PROTEIN"/>
    <property type="match status" value="1"/>
</dbReference>
<keyword evidence="1" id="KW-0489">Methyltransferase</keyword>
<dbReference type="InterPro" id="IPR016461">
    <property type="entry name" value="COMT-like"/>
</dbReference>
<comment type="caution">
    <text evidence="5">The sequence shown here is derived from an EMBL/GenBank/DDBJ whole genome shotgun (WGS) entry which is preliminary data.</text>
</comment>
<dbReference type="Gene3D" id="3.40.50.150">
    <property type="entry name" value="Vaccinia Virus protein VP39"/>
    <property type="match status" value="1"/>
</dbReference>
<evidence type="ECO:0000259" key="4">
    <source>
        <dbReference type="Pfam" id="PF00891"/>
    </source>
</evidence>
<evidence type="ECO:0000256" key="1">
    <source>
        <dbReference type="ARBA" id="ARBA00022603"/>
    </source>
</evidence>
<evidence type="ECO:0000256" key="2">
    <source>
        <dbReference type="ARBA" id="ARBA00022679"/>
    </source>
</evidence>
<dbReference type="PANTHER" id="PTHR43712">
    <property type="entry name" value="PUTATIVE (AFU_ORTHOLOGUE AFUA_4G14580)-RELATED"/>
    <property type="match status" value="1"/>
</dbReference>
<feature type="domain" description="O-methyltransferase C-terminal" evidence="4">
    <location>
        <begin position="204"/>
        <end position="380"/>
    </location>
</feature>
<accession>A0AAD7MFZ2</accession>
<dbReference type="Pfam" id="PF00891">
    <property type="entry name" value="Methyltransf_2"/>
    <property type="match status" value="1"/>
</dbReference>
<sequence length="401" mass="43433">MSPVPEKPTVLVIRTRFAELLKTIEQSAAALRIAVETEQSSTSAALSSNSDDTGARIAAEMGLSFHANLEMAGQAAVLRVASERLAQLVTPPRHVLFEASGSVVSLDRHCNDTSSFLAHYSLMYEGTLALPYWTQFLDARSSGIEPLPLSPFAIYTSNQPFYQWIHSSSPAAIGRGANFNSAMKGMSYTEGVAFLPADYPFAKFPEGTTIVDVGGGLGSLPDLVLPVAPHLKFVVQDLGAVIKQAMEGGACGEWVKKGRVEFSVQDCFSPQPEDLCGGNVFVLKTMLHNYADSQASEILTHIRAANPSQLLIIDRVIFPQLLTQASTAEAEQEIHKKLREGGAQSLTIPTMYDLAMVALHGGRERLFPEWRALLEKTGFNVSAVYPMRASTGQFIVDCVPI</sequence>
<gene>
    <name evidence="5" type="ORF">DFH07DRAFT_1014665</name>
</gene>
<evidence type="ECO:0000313" key="6">
    <source>
        <dbReference type="Proteomes" id="UP001215280"/>
    </source>
</evidence>
<keyword evidence="2" id="KW-0808">Transferase</keyword>
<dbReference type="EMBL" id="JARJLG010000344">
    <property type="protein sequence ID" value="KAJ7715657.1"/>
    <property type="molecule type" value="Genomic_DNA"/>
</dbReference>
<keyword evidence="3" id="KW-0949">S-adenosyl-L-methionine</keyword>
<keyword evidence="6" id="KW-1185">Reference proteome</keyword>
<dbReference type="InterPro" id="IPR001077">
    <property type="entry name" value="COMT_C"/>
</dbReference>
<evidence type="ECO:0000256" key="3">
    <source>
        <dbReference type="ARBA" id="ARBA00022691"/>
    </source>
</evidence>
<reference evidence="5" key="1">
    <citation type="submission" date="2023-03" db="EMBL/GenBank/DDBJ databases">
        <title>Massive genome expansion in bonnet fungi (Mycena s.s.) driven by repeated elements and novel gene families across ecological guilds.</title>
        <authorList>
            <consortium name="Lawrence Berkeley National Laboratory"/>
            <person name="Harder C.B."/>
            <person name="Miyauchi S."/>
            <person name="Viragh M."/>
            <person name="Kuo A."/>
            <person name="Thoen E."/>
            <person name="Andreopoulos B."/>
            <person name="Lu D."/>
            <person name="Skrede I."/>
            <person name="Drula E."/>
            <person name="Henrissat B."/>
            <person name="Morin E."/>
            <person name="Kohler A."/>
            <person name="Barry K."/>
            <person name="LaButti K."/>
            <person name="Morin E."/>
            <person name="Salamov A."/>
            <person name="Lipzen A."/>
            <person name="Mereny Z."/>
            <person name="Hegedus B."/>
            <person name="Baldrian P."/>
            <person name="Stursova M."/>
            <person name="Weitz H."/>
            <person name="Taylor A."/>
            <person name="Grigoriev I.V."/>
            <person name="Nagy L.G."/>
            <person name="Martin F."/>
            <person name="Kauserud H."/>
        </authorList>
    </citation>
    <scope>NUCLEOTIDE SEQUENCE</scope>
    <source>
        <strain evidence="5">CBHHK188m</strain>
    </source>
</reference>
<dbReference type="SUPFAM" id="SSF53335">
    <property type="entry name" value="S-adenosyl-L-methionine-dependent methyltransferases"/>
    <property type="match status" value="1"/>
</dbReference>
<name>A0AAD7MFZ2_9AGAR</name>
<organism evidence="5 6">
    <name type="scientific">Mycena maculata</name>
    <dbReference type="NCBI Taxonomy" id="230809"/>
    <lineage>
        <taxon>Eukaryota</taxon>
        <taxon>Fungi</taxon>
        <taxon>Dikarya</taxon>
        <taxon>Basidiomycota</taxon>
        <taxon>Agaricomycotina</taxon>
        <taxon>Agaricomycetes</taxon>
        <taxon>Agaricomycetidae</taxon>
        <taxon>Agaricales</taxon>
        <taxon>Marasmiineae</taxon>
        <taxon>Mycenaceae</taxon>
        <taxon>Mycena</taxon>
    </lineage>
</organism>
<evidence type="ECO:0000313" key="5">
    <source>
        <dbReference type="EMBL" id="KAJ7715657.1"/>
    </source>
</evidence>
<proteinExistence type="predicted"/>
<dbReference type="GO" id="GO:0008171">
    <property type="term" value="F:O-methyltransferase activity"/>
    <property type="evidence" value="ECO:0007669"/>
    <property type="project" value="InterPro"/>
</dbReference>
<dbReference type="PROSITE" id="PS51683">
    <property type="entry name" value="SAM_OMT_II"/>
    <property type="match status" value="1"/>
</dbReference>